<reference evidence="6" key="1">
    <citation type="submission" date="2019-06" db="EMBL/GenBank/DDBJ databases">
        <authorList>
            <consortium name="Wellcome Sanger Institute Data Sharing"/>
        </authorList>
    </citation>
    <scope>NUCLEOTIDE SEQUENCE [LARGE SCALE GENOMIC DNA]</scope>
</reference>
<evidence type="ECO:0000256" key="3">
    <source>
        <dbReference type="ARBA" id="ARBA00025776"/>
    </source>
</evidence>
<proteinExistence type="inferred from homology"/>
<feature type="transmembrane region" description="Helical" evidence="4">
    <location>
        <begin position="523"/>
        <end position="543"/>
    </location>
</feature>
<protein>
    <submittedName>
        <fullName evidence="6">Glycoprotein nmb</fullName>
    </submittedName>
</protein>
<dbReference type="InterPro" id="IPR013783">
    <property type="entry name" value="Ig-like_fold"/>
</dbReference>
<dbReference type="GO" id="GO:0005178">
    <property type="term" value="F:integrin binding"/>
    <property type="evidence" value="ECO:0007669"/>
    <property type="project" value="TreeGrafter"/>
</dbReference>
<evidence type="ECO:0000313" key="6">
    <source>
        <dbReference type="Ensembl" id="ENSMMDP00005047904.1"/>
    </source>
</evidence>
<name>A0A668AIU8_9TELE</name>
<keyword evidence="4" id="KW-0812">Transmembrane</keyword>
<dbReference type="InterPro" id="IPR059017">
    <property type="entry name" value="PMEL_NMB_N"/>
</dbReference>
<dbReference type="FunCoup" id="A0A668AIU8">
    <property type="interactions" value="25"/>
</dbReference>
<keyword evidence="1" id="KW-0732">Signal</keyword>
<dbReference type="Gene3D" id="2.60.40.10">
    <property type="entry name" value="Immunoglobulins"/>
    <property type="match status" value="1"/>
</dbReference>
<keyword evidence="4" id="KW-1133">Transmembrane helix</keyword>
<comment type="similarity">
    <text evidence="3">Belongs to the PMEL/NMB family.</text>
</comment>
<evidence type="ECO:0000259" key="5">
    <source>
        <dbReference type="PROSITE" id="PS50093"/>
    </source>
</evidence>
<dbReference type="Pfam" id="PF00801">
    <property type="entry name" value="PKD"/>
    <property type="match status" value="1"/>
</dbReference>
<keyword evidence="2" id="KW-0325">Glycoprotein</keyword>
<keyword evidence="4" id="KW-0472">Membrane</keyword>
<evidence type="ECO:0000313" key="7">
    <source>
        <dbReference type="Proteomes" id="UP000472263"/>
    </source>
</evidence>
<dbReference type="PANTHER" id="PTHR11861:SF11">
    <property type="entry name" value="TRANSMEMBRANE GLYCOPROTEIN NMB"/>
    <property type="match status" value="1"/>
</dbReference>
<evidence type="ECO:0000256" key="4">
    <source>
        <dbReference type="SAM" id="Phobius"/>
    </source>
</evidence>
<feature type="domain" description="PKD" evidence="5">
    <location>
        <begin position="277"/>
        <end position="316"/>
    </location>
</feature>
<dbReference type="InterPro" id="IPR035986">
    <property type="entry name" value="PKD_dom_sf"/>
</dbReference>
<gene>
    <name evidence="6" type="primary">GPNMB</name>
    <name evidence="6" type="synonym">gpnmb</name>
</gene>
<evidence type="ECO:0000256" key="1">
    <source>
        <dbReference type="ARBA" id="ARBA00022729"/>
    </source>
</evidence>
<dbReference type="PROSITE" id="PS50093">
    <property type="entry name" value="PKD"/>
    <property type="match status" value="1"/>
</dbReference>
<dbReference type="GO" id="GO:0005886">
    <property type="term" value="C:plasma membrane"/>
    <property type="evidence" value="ECO:0007669"/>
    <property type="project" value="TreeGrafter"/>
</dbReference>
<dbReference type="SUPFAM" id="SSF49299">
    <property type="entry name" value="PKD domain"/>
    <property type="match status" value="1"/>
</dbReference>
<dbReference type="Ensembl" id="ENSMMDT00005048852.1">
    <property type="protein sequence ID" value="ENSMMDP00005047904.1"/>
    <property type="gene ID" value="ENSMMDG00005021807.1"/>
</dbReference>
<dbReference type="InterPro" id="IPR045219">
    <property type="entry name" value="PKAT"/>
</dbReference>
<dbReference type="GO" id="GO:0007155">
    <property type="term" value="P:cell adhesion"/>
    <property type="evidence" value="ECO:0007669"/>
    <property type="project" value="TreeGrafter"/>
</dbReference>
<dbReference type="InParanoid" id="A0A668AIU8"/>
<reference evidence="6" key="3">
    <citation type="submission" date="2025-09" db="UniProtKB">
        <authorList>
            <consortium name="Ensembl"/>
        </authorList>
    </citation>
    <scope>IDENTIFICATION</scope>
</reference>
<dbReference type="InterPro" id="IPR000601">
    <property type="entry name" value="PKD_dom"/>
</dbReference>
<dbReference type="CDD" id="cd00146">
    <property type="entry name" value="PKD"/>
    <property type="match status" value="1"/>
</dbReference>
<dbReference type="PANTHER" id="PTHR11861">
    <property type="entry name" value="MELANOCYTE PROTEIN PMEL 17-RELATED"/>
    <property type="match status" value="1"/>
</dbReference>
<dbReference type="GeneTree" id="ENSGT00950000183188"/>
<dbReference type="InterPro" id="IPR046846">
    <property type="entry name" value="PKAT_KLD"/>
</dbReference>
<dbReference type="Pfam" id="PF26141">
    <property type="entry name" value="PMEL_NMB_N"/>
    <property type="match status" value="1"/>
</dbReference>
<dbReference type="Proteomes" id="UP000472263">
    <property type="component" value="Chromosome 11"/>
</dbReference>
<evidence type="ECO:0000256" key="2">
    <source>
        <dbReference type="ARBA" id="ARBA00023180"/>
    </source>
</evidence>
<keyword evidence="7" id="KW-1185">Reference proteome</keyword>
<organism evidence="6 7">
    <name type="scientific">Myripristis murdjan</name>
    <name type="common">pinecone soldierfish</name>
    <dbReference type="NCBI Taxonomy" id="586833"/>
    <lineage>
        <taxon>Eukaryota</taxon>
        <taxon>Metazoa</taxon>
        <taxon>Chordata</taxon>
        <taxon>Craniata</taxon>
        <taxon>Vertebrata</taxon>
        <taxon>Euteleostomi</taxon>
        <taxon>Actinopterygii</taxon>
        <taxon>Neopterygii</taxon>
        <taxon>Teleostei</taxon>
        <taxon>Neoteleostei</taxon>
        <taxon>Acanthomorphata</taxon>
        <taxon>Holocentriformes</taxon>
        <taxon>Holocentridae</taxon>
        <taxon>Myripristis</taxon>
    </lineage>
</organism>
<accession>A0A668AIU8</accession>
<dbReference type="Pfam" id="PF20433">
    <property type="entry name" value="PKAT_KLD"/>
    <property type="match status" value="1"/>
</dbReference>
<sequence>MSESHNFCNISSQLFVQPSLMSKDMFPHKHTFPGKFPFPIPIPSIPGWSPDTNPWDDYLYPPFIPKPKELMHRRAKSVKVRLTSDSPAINGSCISFTAKLEYPPCQKEDANGDLIWDEHCDDANGQVRSGYVYNWTSWMDDYGFGKCTDLKRCNVFPDGKPFPQTNDWRRRGYVYVWHTMGQYYETCDGSSSSLTLNTTNITLGAEVMEVMVYRKRERRKYSPLATDNSVFYVTDKIPLSVNISQKAAVNQSTNVFFRGENVVFKVQVHDPSGYLKTAAAVDYIWDFRDGNQLVTHSNVATHAYSTLGNISVKLMVEAAFPIECPPAAAPTPPPGTHAITTKVQTTHAAAMTTGFPTTEPLPPTVADVTPGPNTTALSWLRSRRVGDSNECYRYLYGTFMGDITIIEPKHTLDSQPPSRIVDVSAARVTNTEISFLVKCLGSSPTSACTIVSDPSCTQVHNIVCDDVPPSSDCEVRLRRTFLEPGTYCVNITLEDTSSLALASTTVTISKSQDTPGRHHTAEVVLSSSAVLVAIFAFIAFLVYKRYKEYRPVRRSLVEDASDNIGVGSRMGRLKDAFFPASEESRHLLTDRRPL</sequence>
<dbReference type="AlphaFoldDB" id="A0A668AIU8"/>
<reference evidence="6" key="2">
    <citation type="submission" date="2025-08" db="UniProtKB">
        <authorList>
            <consortium name="Ensembl"/>
        </authorList>
    </citation>
    <scope>IDENTIFICATION</scope>
</reference>
<dbReference type="FunFam" id="2.60.40.10:FF:003012">
    <property type="entry name" value="Glycoprotein (transmembrane) nmb"/>
    <property type="match status" value="1"/>
</dbReference>